<feature type="domain" description="MOSC" evidence="1">
    <location>
        <begin position="24"/>
        <end position="183"/>
    </location>
</feature>
<dbReference type="Pfam" id="PF03473">
    <property type="entry name" value="MOSC"/>
    <property type="match status" value="1"/>
</dbReference>
<dbReference type="InterPro" id="IPR052716">
    <property type="entry name" value="MOSC_domain"/>
</dbReference>
<reference evidence="3" key="1">
    <citation type="submission" date="2016-10" db="EMBL/GenBank/DDBJ databases">
        <authorList>
            <person name="Varghese N."/>
            <person name="Submissions S."/>
        </authorList>
    </citation>
    <scope>NUCLEOTIDE SEQUENCE [LARGE SCALE GENOMIC DNA]</scope>
    <source>
        <strain evidence="3">DSM 100420</strain>
    </source>
</reference>
<organism evidence="2 3">
    <name type="scientific">Jannaschia faecimaris</name>
    <dbReference type="NCBI Taxonomy" id="1244108"/>
    <lineage>
        <taxon>Bacteria</taxon>
        <taxon>Pseudomonadati</taxon>
        <taxon>Pseudomonadota</taxon>
        <taxon>Alphaproteobacteria</taxon>
        <taxon>Rhodobacterales</taxon>
        <taxon>Roseobacteraceae</taxon>
        <taxon>Jannaschia</taxon>
    </lineage>
</organism>
<accession>A0A1H3L9J3</accession>
<dbReference type="Proteomes" id="UP000198914">
    <property type="component" value="Unassembled WGS sequence"/>
</dbReference>
<proteinExistence type="predicted"/>
<gene>
    <name evidence="2" type="ORF">SAMN05444004_102119</name>
</gene>
<evidence type="ECO:0000313" key="2">
    <source>
        <dbReference type="EMBL" id="SDY60598.1"/>
    </source>
</evidence>
<dbReference type="InterPro" id="IPR011037">
    <property type="entry name" value="Pyrv_Knase-like_insert_dom_sf"/>
</dbReference>
<sequence length="193" mass="21174">MPALKATLISGHVTWVGVVPARDLTLSSCPRDRLHLTFAGPEGEDHAGLTRPSCLRVTAQYEPGTEIRNTRQLSIVSAEDLEAIRRKVGTEFFDPGWIGATMVVSGIPDLTFLPPSSRLQFEDGATITVDMENRACTLPVQVIEADAPGHGRTFMAAARGRRGVTAWVEREGIVRIGDEVRLHVPDQRTWRGH</sequence>
<dbReference type="Gene3D" id="2.40.33.20">
    <property type="entry name" value="PK beta-barrel domain-like"/>
    <property type="match status" value="1"/>
</dbReference>
<dbReference type="AlphaFoldDB" id="A0A1H3L9J3"/>
<dbReference type="OrthoDB" id="9808413at2"/>
<dbReference type="PANTHER" id="PTHR36930:SF1">
    <property type="entry name" value="MOSC DOMAIN-CONTAINING PROTEIN"/>
    <property type="match status" value="1"/>
</dbReference>
<dbReference type="GO" id="GO:0003824">
    <property type="term" value="F:catalytic activity"/>
    <property type="evidence" value="ECO:0007669"/>
    <property type="project" value="InterPro"/>
</dbReference>
<dbReference type="GO" id="GO:0030170">
    <property type="term" value="F:pyridoxal phosphate binding"/>
    <property type="evidence" value="ECO:0007669"/>
    <property type="project" value="InterPro"/>
</dbReference>
<dbReference type="EMBL" id="FNPX01000002">
    <property type="protein sequence ID" value="SDY60598.1"/>
    <property type="molecule type" value="Genomic_DNA"/>
</dbReference>
<protein>
    <submittedName>
        <fullName evidence="2">MOSC domain-containing protein</fullName>
    </submittedName>
</protein>
<dbReference type="InterPro" id="IPR005302">
    <property type="entry name" value="MoCF_Sase_C"/>
</dbReference>
<evidence type="ECO:0000259" key="1">
    <source>
        <dbReference type="PROSITE" id="PS51340"/>
    </source>
</evidence>
<dbReference type="GO" id="GO:0030151">
    <property type="term" value="F:molybdenum ion binding"/>
    <property type="evidence" value="ECO:0007669"/>
    <property type="project" value="InterPro"/>
</dbReference>
<dbReference type="PROSITE" id="PS51340">
    <property type="entry name" value="MOSC"/>
    <property type="match status" value="1"/>
</dbReference>
<name>A0A1H3L9J3_9RHOB</name>
<dbReference type="STRING" id="1244108.SAMN05444004_102119"/>
<dbReference type="SUPFAM" id="SSF50800">
    <property type="entry name" value="PK beta-barrel domain-like"/>
    <property type="match status" value="1"/>
</dbReference>
<dbReference type="PANTHER" id="PTHR36930">
    <property type="entry name" value="METAL-SULFUR CLUSTER BIOSYNTHESIS PROTEINS YUAD-RELATED"/>
    <property type="match status" value="1"/>
</dbReference>
<keyword evidence="3" id="KW-1185">Reference proteome</keyword>
<evidence type="ECO:0000313" key="3">
    <source>
        <dbReference type="Proteomes" id="UP000198914"/>
    </source>
</evidence>
<dbReference type="RefSeq" id="WP_092642388.1">
    <property type="nucleotide sequence ID" value="NZ_FNPX01000002.1"/>
</dbReference>